<accession>D0LLC9</accession>
<sequence length="410" mass="45605">MSILILNKRPLRATTYHRWLSEVQEHLYLFTCEKNQQPGDIDAVREHYRDVEVFSNYDVNGNVVLRALELHKRDPISHIVALSEVDIIRAAELRQHLALPGQAPTSAVAYRDKLIMKRLLRSAGVPVAACASAETPFDILAFEDSYGYPYVVKPRRGGGSVGVHVIRTRQQLQELLEGGLSHSFESDSDLMLEQYIEGTVHHVDGLIVDGAVKLCWPSVYWDSPLSFNENQTYGGATLAASNPLCARLQEFVARTIEALPNPGNAAFHAEVFHTPEDELFLCEIASRAGGGGVPATVKAAFDIDLNQYAAMYQAGLTTPFPESVQVPQRLTAWVLVPPRPGTLAYVPERCEFPYVAQQTILAKSGHVLGNAKNSVHKMALFIIAADDEETLLQRCQEVRHWFTSTCKWEN</sequence>
<evidence type="ECO:0000313" key="7">
    <source>
        <dbReference type="Proteomes" id="UP000001880"/>
    </source>
</evidence>
<dbReference type="InterPro" id="IPR052032">
    <property type="entry name" value="ATP-dep_AA_Ligase"/>
</dbReference>
<dbReference type="GO" id="GO:0005524">
    <property type="term" value="F:ATP binding"/>
    <property type="evidence" value="ECO:0007669"/>
    <property type="project" value="UniProtKB-UniRule"/>
</dbReference>
<keyword evidence="7" id="KW-1185">Reference proteome</keyword>
<keyword evidence="1 6" id="KW-0436">Ligase</keyword>
<organism evidence="6 7">
    <name type="scientific">Haliangium ochraceum (strain DSM 14365 / JCM 11303 / SMP-2)</name>
    <dbReference type="NCBI Taxonomy" id="502025"/>
    <lineage>
        <taxon>Bacteria</taxon>
        <taxon>Pseudomonadati</taxon>
        <taxon>Myxococcota</taxon>
        <taxon>Polyangia</taxon>
        <taxon>Haliangiales</taxon>
        <taxon>Kofleriaceae</taxon>
        <taxon>Haliangium</taxon>
    </lineage>
</organism>
<dbReference type="PROSITE" id="PS50975">
    <property type="entry name" value="ATP_GRASP"/>
    <property type="match status" value="1"/>
</dbReference>
<dbReference type="InterPro" id="IPR011095">
    <property type="entry name" value="Dala_Dala_lig_C"/>
</dbReference>
<feature type="domain" description="ATP-grasp" evidence="5">
    <location>
        <begin position="117"/>
        <end position="314"/>
    </location>
</feature>
<protein>
    <submittedName>
        <fullName evidence="6">ATP-dependent carboxylate-amine ligase domain protein ATP-grasp</fullName>
    </submittedName>
</protein>
<evidence type="ECO:0000256" key="1">
    <source>
        <dbReference type="ARBA" id="ARBA00022598"/>
    </source>
</evidence>
<gene>
    <name evidence="6" type="ordered locus">Hoch_6150</name>
</gene>
<evidence type="ECO:0000256" key="2">
    <source>
        <dbReference type="ARBA" id="ARBA00022741"/>
    </source>
</evidence>
<dbReference type="PANTHER" id="PTHR43585:SF2">
    <property type="entry name" value="ATP-GRASP ENZYME FSQD"/>
    <property type="match status" value="1"/>
</dbReference>
<name>D0LLC9_HALO1</name>
<dbReference type="GO" id="GO:0046872">
    <property type="term" value="F:metal ion binding"/>
    <property type="evidence" value="ECO:0007669"/>
    <property type="project" value="InterPro"/>
</dbReference>
<evidence type="ECO:0000313" key="6">
    <source>
        <dbReference type="EMBL" id="ACY18625.1"/>
    </source>
</evidence>
<dbReference type="EMBL" id="CP001804">
    <property type="protein sequence ID" value="ACY18625.1"/>
    <property type="molecule type" value="Genomic_DNA"/>
</dbReference>
<evidence type="ECO:0000259" key="5">
    <source>
        <dbReference type="PROSITE" id="PS50975"/>
    </source>
</evidence>
<evidence type="ECO:0000256" key="4">
    <source>
        <dbReference type="PROSITE-ProRule" id="PRU00409"/>
    </source>
</evidence>
<dbReference type="InterPro" id="IPR013815">
    <property type="entry name" value="ATP_grasp_subdomain_1"/>
</dbReference>
<dbReference type="eggNOG" id="COG1181">
    <property type="taxonomic scope" value="Bacteria"/>
</dbReference>
<dbReference type="Gene3D" id="3.40.50.20">
    <property type="match status" value="1"/>
</dbReference>
<dbReference type="HOGENOM" id="CLU_029016_4_1_7"/>
<dbReference type="OrthoDB" id="9803907at2"/>
<reference evidence="6 7" key="1">
    <citation type="journal article" date="2010" name="Stand. Genomic Sci.">
        <title>Complete genome sequence of Haliangium ochraceum type strain (SMP-2).</title>
        <authorList>
            <consortium name="US DOE Joint Genome Institute (JGI-PGF)"/>
            <person name="Ivanova N."/>
            <person name="Daum C."/>
            <person name="Lang E."/>
            <person name="Abt B."/>
            <person name="Kopitz M."/>
            <person name="Saunders E."/>
            <person name="Lapidus A."/>
            <person name="Lucas S."/>
            <person name="Glavina Del Rio T."/>
            <person name="Nolan M."/>
            <person name="Tice H."/>
            <person name="Copeland A."/>
            <person name="Cheng J.F."/>
            <person name="Chen F."/>
            <person name="Bruce D."/>
            <person name="Goodwin L."/>
            <person name="Pitluck S."/>
            <person name="Mavromatis K."/>
            <person name="Pati A."/>
            <person name="Mikhailova N."/>
            <person name="Chen A."/>
            <person name="Palaniappan K."/>
            <person name="Land M."/>
            <person name="Hauser L."/>
            <person name="Chang Y.J."/>
            <person name="Jeffries C.D."/>
            <person name="Detter J.C."/>
            <person name="Brettin T."/>
            <person name="Rohde M."/>
            <person name="Goker M."/>
            <person name="Bristow J."/>
            <person name="Markowitz V."/>
            <person name="Eisen J.A."/>
            <person name="Hugenholtz P."/>
            <person name="Kyrpides N.C."/>
            <person name="Klenk H.P."/>
        </authorList>
    </citation>
    <scope>NUCLEOTIDE SEQUENCE [LARGE SCALE GENOMIC DNA]</scope>
    <source>
        <strain evidence="7">DSM 14365 / CIP 107738 / JCM 11303 / AJ 13395 / SMP-2</strain>
    </source>
</reference>
<dbReference type="Pfam" id="PF07478">
    <property type="entry name" value="Dala_Dala_lig_C"/>
    <property type="match status" value="1"/>
</dbReference>
<dbReference type="GO" id="GO:0008716">
    <property type="term" value="F:D-alanine-D-alanine ligase activity"/>
    <property type="evidence" value="ECO:0007669"/>
    <property type="project" value="InterPro"/>
</dbReference>
<dbReference type="Gene3D" id="3.30.470.20">
    <property type="entry name" value="ATP-grasp fold, B domain"/>
    <property type="match status" value="1"/>
</dbReference>
<dbReference type="STRING" id="502025.Hoch_6150"/>
<dbReference type="SUPFAM" id="SSF56059">
    <property type="entry name" value="Glutathione synthetase ATP-binding domain-like"/>
    <property type="match status" value="1"/>
</dbReference>
<dbReference type="PANTHER" id="PTHR43585">
    <property type="entry name" value="FUMIPYRROLE BIOSYNTHESIS PROTEIN C"/>
    <property type="match status" value="1"/>
</dbReference>
<dbReference type="RefSeq" id="WP_012831217.1">
    <property type="nucleotide sequence ID" value="NC_013440.1"/>
</dbReference>
<dbReference type="Proteomes" id="UP000001880">
    <property type="component" value="Chromosome"/>
</dbReference>
<dbReference type="KEGG" id="hoh:Hoch_6150"/>
<keyword evidence="2 4" id="KW-0547">Nucleotide-binding</keyword>
<keyword evidence="3 4" id="KW-0067">ATP-binding</keyword>
<dbReference type="AlphaFoldDB" id="D0LLC9"/>
<dbReference type="Gene3D" id="3.30.1490.20">
    <property type="entry name" value="ATP-grasp fold, A domain"/>
    <property type="match status" value="1"/>
</dbReference>
<dbReference type="InterPro" id="IPR011761">
    <property type="entry name" value="ATP-grasp"/>
</dbReference>
<evidence type="ECO:0000256" key="3">
    <source>
        <dbReference type="ARBA" id="ARBA00022840"/>
    </source>
</evidence>
<proteinExistence type="predicted"/>